<keyword evidence="3" id="KW-1185">Reference proteome</keyword>
<gene>
    <name evidence="2" type="ORF">SI8410_11015486</name>
</gene>
<evidence type="ECO:0000313" key="3">
    <source>
        <dbReference type="Proteomes" id="UP000663760"/>
    </source>
</evidence>
<name>A0A7I8L673_SPIIN</name>
<proteinExistence type="predicted"/>
<feature type="region of interest" description="Disordered" evidence="1">
    <location>
        <begin position="1"/>
        <end position="30"/>
    </location>
</feature>
<reference evidence="2" key="1">
    <citation type="submission" date="2020-02" db="EMBL/GenBank/DDBJ databases">
        <authorList>
            <person name="Scholz U."/>
            <person name="Mascher M."/>
            <person name="Fiebig A."/>
        </authorList>
    </citation>
    <scope>NUCLEOTIDE SEQUENCE</scope>
</reference>
<dbReference type="AlphaFoldDB" id="A0A7I8L673"/>
<accession>A0A7I8L673</accession>
<dbReference type="Proteomes" id="UP000663760">
    <property type="component" value="Chromosome 11"/>
</dbReference>
<dbReference type="EMBL" id="LR746274">
    <property type="protein sequence ID" value="CAA7404808.1"/>
    <property type="molecule type" value="Genomic_DNA"/>
</dbReference>
<evidence type="ECO:0000313" key="2">
    <source>
        <dbReference type="EMBL" id="CAA7404808.1"/>
    </source>
</evidence>
<organism evidence="2 3">
    <name type="scientific">Spirodela intermedia</name>
    <name type="common">Intermediate duckweed</name>
    <dbReference type="NCBI Taxonomy" id="51605"/>
    <lineage>
        <taxon>Eukaryota</taxon>
        <taxon>Viridiplantae</taxon>
        <taxon>Streptophyta</taxon>
        <taxon>Embryophyta</taxon>
        <taxon>Tracheophyta</taxon>
        <taxon>Spermatophyta</taxon>
        <taxon>Magnoliopsida</taxon>
        <taxon>Liliopsida</taxon>
        <taxon>Araceae</taxon>
        <taxon>Lemnoideae</taxon>
        <taxon>Spirodela</taxon>
    </lineage>
</organism>
<feature type="compositionally biased region" description="Polar residues" evidence="1">
    <location>
        <begin position="18"/>
        <end position="30"/>
    </location>
</feature>
<sequence length="59" mass="6397">MIHHERLRTNAAPGRPQPSRSTRSQLRNTCTSSVPAATAALNISRLCACRNLARGKLNA</sequence>
<protein>
    <submittedName>
        <fullName evidence="2">Uncharacterized protein</fullName>
    </submittedName>
</protein>
<evidence type="ECO:0000256" key="1">
    <source>
        <dbReference type="SAM" id="MobiDB-lite"/>
    </source>
</evidence>